<protein>
    <recommendedName>
        <fullName evidence="6">RanBP2-type domain-containing protein</fullName>
    </recommendedName>
</protein>
<sequence>MLTQEAKYEEKNNQPLNIKERKDKGRVFLLNDKGDKIGEVDVDMDALEFEDKQGSSSLTKTNPKDTEKKTNAVTNNIVYASEKINDGIVFSTNVIRKGIKYGSDKFIQSTKPNQVPAKVSDRTTKNLEQAKNLSTYALKTTTAVVGTIVSAGTTVGKGVINAVSKKDATHENISESVNAIGSVYDTLQDSIMSIILDGAMASENMVQHKFGDEAKEAVKILNKTFTNCTLVYVDFNGSVKKVVLKTFGKAVLKGALKNNKTSENKVVIESLPNGLLHVTASSELENPNQNLPPNYNEEKNSDNSGWNCYSCTFKNKPDAQSCEMCEQKNKN</sequence>
<evidence type="ECO:0000256" key="2">
    <source>
        <dbReference type="ARBA" id="ARBA00022771"/>
    </source>
</evidence>
<proteinExistence type="predicted"/>
<dbReference type="Pfam" id="PF06911">
    <property type="entry name" value="Senescence"/>
    <property type="match status" value="1"/>
</dbReference>
<comment type="caution">
    <text evidence="7">The sequence shown here is derived from an EMBL/GenBank/DDBJ whole genome shotgun (WGS) entry which is preliminary data.</text>
</comment>
<dbReference type="InterPro" id="IPR045036">
    <property type="entry name" value="Spartin-like"/>
</dbReference>
<evidence type="ECO:0000259" key="6">
    <source>
        <dbReference type="PROSITE" id="PS50199"/>
    </source>
</evidence>
<dbReference type="PANTHER" id="PTHR21068">
    <property type="entry name" value="SPARTIN"/>
    <property type="match status" value="1"/>
</dbReference>
<feature type="domain" description="RanBP2-type" evidence="6">
    <location>
        <begin position="302"/>
        <end position="331"/>
    </location>
</feature>
<dbReference type="InterPro" id="IPR036443">
    <property type="entry name" value="Znf_RanBP2_sf"/>
</dbReference>
<dbReference type="InterPro" id="IPR001876">
    <property type="entry name" value="Znf_RanBP2"/>
</dbReference>
<evidence type="ECO:0000256" key="1">
    <source>
        <dbReference type="ARBA" id="ARBA00022723"/>
    </source>
</evidence>
<dbReference type="AlphaFoldDB" id="A0AAD5TVL8"/>
<evidence type="ECO:0000256" key="3">
    <source>
        <dbReference type="ARBA" id="ARBA00022833"/>
    </source>
</evidence>
<dbReference type="PANTHER" id="PTHR21068:SF43">
    <property type="entry name" value="SPARTIN"/>
    <property type="match status" value="1"/>
</dbReference>
<dbReference type="SMART" id="SM00547">
    <property type="entry name" value="ZnF_RBZ"/>
    <property type="match status" value="1"/>
</dbReference>
<keyword evidence="2 4" id="KW-0863">Zinc-finger</keyword>
<dbReference type="GO" id="GO:0051301">
    <property type="term" value="P:cell division"/>
    <property type="evidence" value="ECO:0007669"/>
    <property type="project" value="TreeGrafter"/>
</dbReference>
<name>A0AAD5TVL8_9FUNG</name>
<dbReference type="GO" id="GO:0005886">
    <property type="term" value="C:plasma membrane"/>
    <property type="evidence" value="ECO:0007669"/>
    <property type="project" value="TreeGrafter"/>
</dbReference>
<dbReference type="EMBL" id="JADGJW010002041">
    <property type="protein sequence ID" value="KAJ3199769.1"/>
    <property type="molecule type" value="Genomic_DNA"/>
</dbReference>
<dbReference type="Proteomes" id="UP001211065">
    <property type="component" value="Unassembled WGS sequence"/>
</dbReference>
<dbReference type="PROSITE" id="PS01358">
    <property type="entry name" value="ZF_RANBP2_1"/>
    <property type="match status" value="1"/>
</dbReference>
<dbReference type="PROSITE" id="PS50199">
    <property type="entry name" value="ZF_RANBP2_2"/>
    <property type="match status" value="1"/>
</dbReference>
<keyword evidence="3" id="KW-0862">Zinc</keyword>
<keyword evidence="1" id="KW-0479">Metal-binding</keyword>
<accession>A0AAD5TVL8</accession>
<evidence type="ECO:0000313" key="8">
    <source>
        <dbReference type="Proteomes" id="UP001211065"/>
    </source>
</evidence>
<feature type="region of interest" description="Disordered" evidence="5">
    <location>
        <begin position="1"/>
        <end position="23"/>
    </location>
</feature>
<reference evidence="7" key="1">
    <citation type="submission" date="2020-05" db="EMBL/GenBank/DDBJ databases">
        <title>Phylogenomic resolution of chytrid fungi.</title>
        <authorList>
            <person name="Stajich J.E."/>
            <person name="Amses K."/>
            <person name="Simmons R."/>
            <person name="Seto K."/>
            <person name="Myers J."/>
            <person name="Bonds A."/>
            <person name="Quandt C.A."/>
            <person name="Barry K."/>
            <person name="Liu P."/>
            <person name="Grigoriev I."/>
            <person name="Longcore J.E."/>
            <person name="James T.Y."/>
        </authorList>
    </citation>
    <scope>NUCLEOTIDE SEQUENCE</scope>
    <source>
        <strain evidence="7">JEL0476</strain>
    </source>
</reference>
<evidence type="ECO:0000256" key="5">
    <source>
        <dbReference type="SAM" id="MobiDB-lite"/>
    </source>
</evidence>
<organism evidence="7 8">
    <name type="scientific">Clydaea vesicula</name>
    <dbReference type="NCBI Taxonomy" id="447962"/>
    <lineage>
        <taxon>Eukaryota</taxon>
        <taxon>Fungi</taxon>
        <taxon>Fungi incertae sedis</taxon>
        <taxon>Chytridiomycota</taxon>
        <taxon>Chytridiomycota incertae sedis</taxon>
        <taxon>Chytridiomycetes</taxon>
        <taxon>Lobulomycetales</taxon>
        <taxon>Lobulomycetaceae</taxon>
        <taxon>Clydaea</taxon>
    </lineage>
</organism>
<dbReference type="SUPFAM" id="SSF90209">
    <property type="entry name" value="Ran binding protein zinc finger-like"/>
    <property type="match status" value="1"/>
</dbReference>
<dbReference type="InterPro" id="IPR009686">
    <property type="entry name" value="Senescence/spartin_C"/>
</dbReference>
<keyword evidence="8" id="KW-1185">Reference proteome</keyword>
<dbReference type="Gene3D" id="2.30.30.380">
    <property type="entry name" value="Zn-finger domain of Sec23/24"/>
    <property type="match status" value="1"/>
</dbReference>
<evidence type="ECO:0000313" key="7">
    <source>
        <dbReference type="EMBL" id="KAJ3199769.1"/>
    </source>
</evidence>
<dbReference type="GO" id="GO:0008270">
    <property type="term" value="F:zinc ion binding"/>
    <property type="evidence" value="ECO:0007669"/>
    <property type="project" value="UniProtKB-KW"/>
</dbReference>
<gene>
    <name evidence="7" type="ORF">HK099_003022</name>
</gene>
<evidence type="ECO:0000256" key="4">
    <source>
        <dbReference type="PROSITE-ProRule" id="PRU00322"/>
    </source>
</evidence>